<dbReference type="GO" id="GO:0004657">
    <property type="term" value="F:proline dehydrogenase activity"/>
    <property type="evidence" value="ECO:0007669"/>
    <property type="project" value="InterPro"/>
</dbReference>
<dbReference type="InterPro" id="IPR016163">
    <property type="entry name" value="Ald_DH_C"/>
</dbReference>
<feature type="domain" description="Aldehyde dehydrogenase" evidence="7">
    <location>
        <begin position="516"/>
        <end position="936"/>
    </location>
</feature>
<dbReference type="InterPro" id="IPR025703">
    <property type="entry name" value="Bifunct_PutA"/>
</dbReference>
<keyword evidence="4" id="KW-0520">NAD</keyword>
<feature type="region of interest" description="Disordered" evidence="6">
    <location>
        <begin position="458"/>
        <end position="485"/>
    </location>
</feature>
<dbReference type="InterPro" id="IPR016161">
    <property type="entry name" value="Ald_DH/histidinol_DH"/>
</dbReference>
<dbReference type="SUPFAM" id="SSF53720">
    <property type="entry name" value="ALDH-like"/>
    <property type="match status" value="1"/>
</dbReference>
<dbReference type="InterPro" id="IPR029041">
    <property type="entry name" value="FAD-linked_oxidoreductase-like"/>
</dbReference>
<dbReference type="InterPro" id="IPR016162">
    <property type="entry name" value="Ald_DH_N"/>
</dbReference>
<accession>A0A6J6TD23</accession>
<comment type="pathway">
    <text evidence="1">Amino-acid degradation; L-proline degradation into L-glutamate; L-glutamate from L-proline: step 2/2.</text>
</comment>
<gene>
    <name evidence="9" type="ORF">UFOPK2810_00502</name>
</gene>
<dbReference type="PANTHER" id="PTHR42862:SF1">
    <property type="entry name" value="DELTA-1-PYRROLINE-5-CARBOXYLATE DEHYDROGENASE 2, ISOFORM A-RELATED"/>
    <property type="match status" value="1"/>
</dbReference>
<evidence type="ECO:0000256" key="6">
    <source>
        <dbReference type="SAM" id="MobiDB-lite"/>
    </source>
</evidence>
<evidence type="ECO:0000259" key="8">
    <source>
        <dbReference type="Pfam" id="PF01619"/>
    </source>
</evidence>
<reference evidence="9" key="1">
    <citation type="submission" date="2020-05" db="EMBL/GenBank/DDBJ databases">
        <authorList>
            <person name="Chiriac C."/>
            <person name="Salcher M."/>
            <person name="Ghai R."/>
            <person name="Kavagutti S V."/>
        </authorList>
    </citation>
    <scope>NUCLEOTIDE SEQUENCE</scope>
</reference>
<feature type="domain" description="Proline dehydrogenase" evidence="8">
    <location>
        <begin position="140"/>
        <end position="429"/>
    </location>
</feature>
<dbReference type="Pfam" id="PF01619">
    <property type="entry name" value="Pro_dh"/>
    <property type="match status" value="1"/>
</dbReference>
<dbReference type="InterPro" id="IPR015590">
    <property type="entry name" value="Aldehyde_DH_dom"/>
</dbReference>
<dbReference type="Pfam" id="PF00171">
    <property type="entry name" value="Aldedh"/>
    <property type="match status" value="1"/>
</dbReference>
<organism evidence="9">
    <name type="scientific">freshwater metagenome</name>
    <dbReference type="NCBI Taxonomy" id="449393"/>
    <lineage>
        <taxon>unclassified sequences</taxon>
        <taxon>metagenomes</taxon>
        <taxon>ecological metagenomes</taxon>
    </lineage>
</organism>
<dbReference type="Gene3D" id="3.20.20.220">
    <property type="match status" value="1"/>
</dbReference>
<dbReference type="Gene3D" id="3.40.309.10">
    <property type="entry name" value="Aldehyde Dehydrogenase, Chain A, domain 2"/>
    <property type="match status" value="1"/>
</dbReference>
<dbReference type="GO" id="GO:0003842">
    <property type="term" value="F:L-glutamate gamma-semialdehyde dehydrogenase activity"/>
    <property type="evidence" value="ECO:0007669"/>
    <property type="project" value="UniProtKB-EC"/>
</dbReference>
<evidence type="ECO:0000256" key="2">
    <source>
        <dbReference type="ARBA" id="ARBA00012884"/>
    </source>
</evidence>
<proteinExistence type="predicted"/>
<dbReference type="GO" id="GO:0010133">
    <property type="term" value="P:L-proline catabolic process to L-glutamate"/>
    <property type="evidence" value="ECO:0007669"/>
    <property type="project" value="InterPro"/>
</dbReference>
<dbReference type="InterPro" id="IPR050485">
    <property type="entry name" value="Proline_metab_enzyme"/>
</dbReference>
<evidence type="ECO:0000256" key="5">
    <source>
        <dbReference type="ARBA" id="ARBA00048142"/>
    </source>
</evidence>
<evidence type="ECO:0000313" key="9">
    <source>
        <dbReference type="EMBL" id="CAB4744169.1"/>
    </source>
</evidence>
<protein>
    <recommendedName>
        <fullName evidence="2">L-glutamate gamma-semialdehyde dehydrogenase</fullName>
        <ecNumber evidence="2">1.2.1.88</ecNumber>
    </recommendedName>
</protein>
<dbReference type="GO" id="GO:0003700">
    <property type="term" value="F:DNA-binding transcription factor activity"/>
    <property type="evidence" value="ECO:0007669"/>
    <property type="project" value="InterPro"/>
</dbReference>
<dbReference type="SUPFAM" id="SSF51730">
    <property type="entry name" value="FAD-linked oxidoreductase"/>
    <property type="match status" value="1"/>
</dbReference>
<dbReference type="EC" id="1.2.1.88" evidence="2"/>
<dbReference type="InterPro" id="IPR016160">
    <property type="entry name" value="Ald_DH_CS_CYS"/>
</dbReference>
<dbReference type="EMBL" id="CAEZYZ010000063">
    <property type="protein sequence ID" value="CAB4744169.1"/>
    <property type="molecule type" value="Genomic_DNA"/>
</dbReference>
<evidence type="ECO:0000256" key="3">
    <source>
        <dbReference type="ARBA" id="ARBA00023002"/>
    </source>
</evidence>
<name>A0A6J6TD23_9ZZZZ</name>
<comment type="catalytic activity">
    <reaction evidence="5">
        <text>L-glutamate 5-semialdehyde + NAD(+) + H2O = L-glutamate + NADH + 2 H(+)</text>
        <dbReference type="Rhea" id="RHEA:30235"/>
        <dbReference type="ChEBI" id="CHEBI:15377"/>
        <dbReference type="ChEBI" id="CHEBI:15378"/>
        <dbReference type="ChEBI" id="CHEBI:29985"/>
        <dbReference type="ChEBI" id="CHEBI:57540"/>
        <dbReference type="ChEBI" id="CHEBI:57945"/>
        <dbReference type="ChEBI" id="CHEBI:58066"/>
        <dbReference type="EC" id="1.2.1.88"/>
    </reaction>
</comment>
<dbReference type="InterPro" id="IPR002872">
    <property type="entry name" value="Proline_DH_dom"/>
</dbReference>
<dbReference type="Gene3D" id="3.40.605.10">
    <property type="entry name" value="Aldehyde Dehydrogenase, Chain A, domain 1"/>
    <property type="match status" value="1"/>
</dbReference>
<evidence type="ECO:0000256" key="4">
    <source>
        <dbReference type="ARBA" id="ARBA00023027"/>
    </source>
</evidence>
<evidence type="ECO:0000259" key="7">
    <source>
        <dbReference type="Pfam" id="PF00171"/>
    </source>
</evidence>
<keyword evidence="3" id="KW-0560">Oxidoreductase</keyword>
<dbReference type="PROSITE" id="PS00070">
    <property type="entry name" value="ALDEHYDE_DEHYDR_CYS"/>
    <property type="match status" value="1"/>
</dbReference>
<sequence length="1109" mass="120551">MCGLVIGMTIQDADTTLIDDAERRAALILEAAQPTSQESARADRLASLLADDDGRDLLLDLTDQVMRIHGPARSAKRLRELTRAGVPASLGWFDRLGLATLGSVASLIPRTSQRLTTWRVDKDTSGVILPADDPAFAEYLARRKADGFRLNVNVLGEAILGDDEAQERTRRVAELIGRPDVDYVSVKISAICANLDVLAWDDSLARIEGQLIGLYRAARDSAPRTFVNLDMEEYRDLELSVEAFMRVLDRDEFRELPAGIVLQAYIPDSHAALERLCQWANRRRVQGGAPTKIRIVKGANLANERVEAEVHDWPLATYASKPDVDASYKLMIDKALELGDPEAVRIGIASHNLFEVGWALALRAARPDGDRIEIEMLEGMAPPQARAVRDAAGSLLLYAPVVAKSDREASIAYLSRRLDENAAPENFLRALFDITPGSATWHEQAALFRAAARGRHSVSTATTRLQDRGRQQPPCPSDGSFSNSRDTDFTVAANRAWAVQVVERTAIPMPEVITEATAIDDLVARALRAQAQWADTSWAERRSALAAMANAMEAARGESLAIMARTTGKTIREGDPEISEAIDFAAYAAHLTLEHERLEAEGVAWAPHRIIVVAGPWNFPYAIPASGLVHAVAAGSAAILKPAPQARAVAAALVAHLKSAGVPDGLIQLACTPDDATGRHLITHPDVDLVMLTGSYETAEMFSEWQPGIRLLGETSGKNSMIITQAADIDLAIKDLVRSAFGHAGQKCSAASLAIIEAPVYDDPAFKARLADAVRSLRVGEALDPATMMGPLVEAPGEKLLRGLTVLEPGEDWLVEPLCIDEARHIWSPGVRTGVRPGSWFHLHECFGPVLGLMRAPDLDTAIAWQNEVEYGLTGGIQSLDPAEIERWLDRVQVGNAYVNRHITGAVVRRQPFGGWKKSSIGAGSKPGGPGYLHSYGTWTMRRATMAPVDDPQVRPAFERTWREIFAIDHDPSGLRSEANVLRYRPLGQVIIRVEREDDPQLAVALLAAQVAGVGLSVSLLRSESDEALAHRLHTMTSSGAIRLRLLAPASNALLTAAFAAGVAVDRAPVTSLPELELRHWVLEQSVSQTMHRHGRILRHRPGATRGDS</sequence>
<evidence type="ECO:0000256" key="1">
    <source>
        <dbReference type="ARBA" id="ARBA00004786"/>
    </source>
</evidence>
<dbReference type="PANTHER" id="PTHR42862">
    <property type="entry name" value="DELTA-1-PYRROLINE-5-CARBOXYLATE DEHYDROGENASE 1, ISOFORM A-RELATED"/>
    <property type="match status" value="1"/>
</dbReference>
<dbReference type="AlphaFoldDB" id="A0A6J6TD23"/>
<dbReference type="PIRSF" id="PIRSF000197">
    <property type="entry name" value="Bifunct_PutA"/>
    <property type="match status" value="1"/>
</dbReference>
<dbReference type="GO" id="GO:0009898">
    <property type="term" value="C:cytoplasmic side of plasma membrane"/>
    <property type="evidence" value="ECO:0007669"/>
    <property type="project" value="TreeGrafter"/>
</dbReference>